<proteinExistence type="predicted"/>
<dbReference type="PANTHER" id="PTHR30399:SF1">
    <property type="entry name" value="UTP PYROPHOSPHATASE"/>
    <property type="match status" value="1"/>
</dbReference>
<feature type="domain" description="YgjP-like metallopeptidase" evidence="1">
    <location>
        <begin position="24"/>
        <end position="222"/>
    </location>
</feature>
<dbReference type="CDD" id="cd07344">
    <property type="entry name" value="M48_yhfN_like"/>
    <property type="match status" value="1"/>
</dbReference>
<evidence type="ECO:0000259" key="1">
    <source>
        <dbReference type="Pfam" id="PF01863"/>
    </source>
</evidence>
<dbReference type="Proteomes" id="UP001141619">
    <property type="component" value="Unassembled WGS sequence"/>
</dbReference>
<accession>A0A9X3TZA6</accession>
<reference evidence="2" key="2">
    <citation type="journal article" date="2023" name="Syst. Appl. Microbiol.">
        <title>Govania unica gen. nov., sp. nov., a rare biosphere bacterium that represents a novel family in the class Alphaproteobacteria.</title>
        <authorList>
            <person name="Vandamme P."/>
            <person name="Peeters C."/>
            <person name="Hettiarachchi A."/>
            <person name="Cnockaert M."/>
            <person name="Carlier A."/>
        </authorList>
    </citation>
    <scope>NUCLEOTIDE SEQUENCE</scope>
    <source>
        <strain evidence="2">LMG 31809</strain>
    </source>
</reference>
<name>A0A9X3TZA6_9PROT</name>
<dbReference type="AlphaFoldDB" id="A0A9X3TZA6"/>
<dbReference type="Pfam" id="PF01863">
    <property type="entry name" value="YgjP-like"/>
    <property type="match status" value="1"/>
</dbReference>
<gene>
    <name evidence="2" type="ORF">NYP16_11035</name>
</gene>
<dbReference type="EMBL" id="JANWOI010000004">
    <property type="protein sequence ID" value="MDA5194485.1"/>
    <property type="molecule type" value="Genomic_DNA"/>
</dbReference>
<evidence type="ECO:0000313" key="2">
    <source>
        <dbReference type="EMBL" id="MDA5194485.1"/>
    </source>
</evidence>
<reference evidence="2" key="1">
    <citation type="submission" date="2022-08" db="EMBL/GenBank/DDBJ databases">
        <authorList>
            <person name="Vandamme P."/>
            <person name="Hettiarachchi A."/>
            <person name="Peeters C."/>
            <person name="Cnockaert M."/>
            <person name="Carlier A."/>
        </authorList>
    </citation>
    <scope>NUCLEOTIDE SEQUENCE</scope>
    <source>
        <strain evidence="2">LMG 31809</strain>
    </source>
</reference>
<comment type="caution">
    <text evidence="2">The sequence shown here is derived from an EMBL/GenBank/DDBJ whole genome shotgun (WGS) entry which is preliminary data.</text>
</comment>
<dbReference type="InterPro" id="IPR002725">
    <property type="entry name" value="YgjP-like_metallopeptidase"/>
</dbReference>
<dbReference type="PANTHER" id="PTHR30399">
    <property type="entry name" value="UNCHARACTERIZED PROTEIN YGJP"/>
    <property type="match status" value="1"/>
</dbReference>
<evidence type="ECO:0000313" key="3">
    <source>
        <dbReference type="Proteomes" id="UP001141619"/>
    </source>
</evidence>
<keyword evidence="3" id="KW-1185">Reference proteome</keyword>
<dbReference type="InterPro" id="IPR053136">
    <property type="entry name" value="UTP_pyrophosphatase-like"/>
</dbReference>
<organism evidence="2 3">
    <name type="scientific">Govanella unica</name>
    <dbReference type="NCBI Taxonomy" id="2975056"/>
    <lineage>
        <taxon>Bacteria</taxon>
        <taxon>Pseudomonadati</taxon>
        <taxon>Pseudomonadota</taxon>
        <taxon>Alphaproteobacteria</taxon>
        <taxon>Emcibacterales</taxon>
        <taxon>Govanellaceae</taxon>
        <taxon>Govanella</taxon>
    </lineage>
</organism>
<dbReference type="Gene3D" id="3.30.2010.10">
    <property type="entry name" value="Metalloproteases ('zincins'), catalytic domain"/>
    <property type="match status" value="1"/>
</dbReference>
<dbReference type="RefSeq" id="WP_274944190.1">
    <property type="nucleotide sequence ID" value="NZ_JANWOI010000004.1"/>
</dbReference>
<protein>
    <submittedName>
        <fullName evidence="2">M48 family metallopeptidase</fullName>
    </submittedName>
</protein>
<sequence length="231" mass="25545">MTSSSPTNPDSPDLVVRRSRQAKRLLLRVDPRTGAAVLTLPWRVPLAEGHAFVARHEGWIARARAALPPSTALTAGSVVPILGTDITIRHDPAAGRRPQYDPTAGTLTLGGELSELPNRVRRFLRQFAADLIGPKTRAMASKANRPLQQIRIGDQKSRWGSCTSDGVLSFSWRLICAPETVVDYVIAHEVAHLIEMNHSPRFWAEVETLYGPHSRPRAWLKRYGASLQRIG</sequence>